<comment type="caution">
    <text evidence="4">The sequence shown here is derived from an EMBL/GenBank/DDBJ whole genome shotgun (WGS) entry which is preliminary data.</text>
</comment>
<organism evidence="4 5">
    <name type="scientific">Candidatus Woykebacteria bacterium GWA1_44_8</name>
    <dbReference type="NCBI Taxonomy" id="1802591"/>
    <lineage>
        <taxon>Bacteria</taxon>
        <taxon>Candidatus Woykeibacteriota</taxon>
    </lineage>
</organism>
<feature type="region of interest" description="Disordered" evidence="1">
    <location>
        <begin position="38"/>
        <end position="76"/>
    </location>
</feature>
<keyword evidence="2" id="KW-0812">Transmembrane</keyword>
<evidence type="ECO:0000313" key="5">
    <source>
        <dbReference type="Proteomes" id="UP000176299"/>
    </source>
</evidence>
<dbReference type="EMBL" id="MHCN01000010">
    <property type="protein sequence ID" value="OGY21878.1"/>
    <property type="molecule type" value="Genomic_DNA"/>
</dbReference>
<feature type="compositionally biased region" description="Polar residues" evidence="1">
    <location>
        <begin position="38"/>
        <end position="51"/>
    </location>
</feature>
<protein>
    <recommendedName>
        <fullName evidence="3">DUF4349 domain-containing protein</fullName>
    </recommendedName>
</protein>
<feature type="transmembrane region" description="Helical" evidence="2">
    <location>
        <begin position="271"/>
        <end position="292"/>
    </location>
</feature>
<dbReference type="STRING" id="1802591.A2113_00950"/>
<evidence type="ECO:0000313" key="4">
    <source>
        <dbReference type="EMBL" id="OGY21878.1"/>
    </source>
</evidence>
<dbReference type="InterPro" id="IPR025645">
    <property type="entry name" value="DUF4349"/>
</dbReference>
<feature type="compositionally biased region" description="Polar residues" evidence="1">
    <location>
        <begin position="59"/>
        <end position="76"/>
    </location>
</feature>
<sequence>MSLINWVKTHKLVTALLLIVAFLLFREYLSSTSGVSLTSRETYPSESTDVSSIGKAESPSFSLTNPLKSKTETSTGTSDRIVIKNSNLSLLVKDVQKTGDQILSYAKNAGGYMVSTSYNRPSESPFATITVRVPTEKLDAALSHFRSLAIKVTSENLVGTDVTEEYTDIKANLVTLEKTKAKFEDILDKATTVQDTLTVQEKIIYLQGQIDSLKGQEKALEQNAAFTKVTLYLSTDELALPYAPDKSFRPNVVFKQAVRSLLNTLRTGGEAAIWIGVYSVIWIPAVIVYFIYRRWRRKKSPPTA</sequence>
<accession>A0A1G1W2G8</accession>
<gene>
    <name evidence="4" type="ORF">A2113_00950</name>
</gene>
<evidence type="ECO:0000259" key="3">
    <source>
        <dbReference type="Pfam" id="PF14257"/>
    </source>
</evidence>
<reference evidence="4 5" key="1">
    <citation type="journal article" date="2016" name="Nat. Commun.">
        <title>Thousands of microbial genomes shed light on interconnected biogeochemical processes in an aquifer system.</title>
        <authorList>
            <person name="Anantharaman K."/>
            <person name="Brown C.T."/>
            <person name="Hug L.A."/>
            <person name="Sharon I."/>
            <person name="Castelle C.J."/>
            <person name="Probst A.J."/>
            <person name="Thomas B.C."/>
            <person name="Singh A."/>
            <person name="Wilkins M.J."/>
            <person name="Karaoz U."/>
            <person name="Brodie E.L."/>
            <person name="Williams K.H."/>
            <person name="Hubbard S.S."/>
            <person name="Banfield J.F."/>
        </authorList>
    </citation>
    <scope>NUCLEOTIDE SEQUENCE [LARGE SCALE GENOMIC DNA]</scope>
</reference>
<feature type="domain" description="DUF4349" evidence="3">
    <location>
        <begin position="81"/>
        <end position="293"/>
    </location>
</feature>
<keyword evidence="2" id="KW-0472">Membrane</keyword>
<keyword evidence="2" id="KW-1133">Transmembrane helix</keyword>
<name>A0A1G1W2G8_9BACT</name>
<evidence type="ECO:0000256" key="2">
    <source>
        <dbReference type="SAM" id="Phobius"/>
    </source>
</evidence>
<dbReference type="Proteomes" id="UP000176299">
    <property type="component" value="Unassembled WGS sequence"/>
</dbReference>
<proteinExistence type="predicted"/>
<dbReference type="AlphaFoldDB" id="A0A1G1W2G8"/>
<evidence type="ECO:0000256" key="1">
    <source>
        <dbReference type="SAM" id="MobiDB-lite"/>
    </source>
</evidence>
<dbReference type="Pfam" id="PF14257">
    <property type="entry name" value="DUF4349"/>
    <property type="match status" value="1"/>
</dbReference>